<sequence length="264" mass="29859">MSEVRRPGPESSQPNFIDVDFWGFGQERVIYSGRWPRGRSVLGGAFEIGECQRVENYFSEFDVNYTAGSGQDEGSRNFKARWYELGRVPQKQRRYALRSMKRLAARVVHSITWPFSEHLVIFECGSLEKCGLEEDATPQVVSFEDSELQTKDPASAGTDTTHSEAESEQTTETDHLLKIDGQETKPHEQHIETDDKTETEADLDPEEVPPEPASSHHDGSIGKTYHKLIWTLLLRGNQLLYVTRRCHLGSPKIRPTGQLKAVGL</sequence>
<proteinExistence type="predicted"/>
<keyword evidence="2" id="KW-1185">Reference proteome</keyword>
<protein>
    <submittedName>
        <fullName evidence="1">Uncharacterized protein</fullName>
    </submittedName>
</protein>
<accession>A0ACC1NB29</accession>
<evidence type="ECO:0000313" key="2">
    <source>
        <dbReference type="Proteomes" id="UP001143856"/>
    </source>
</evidence>
<dbReference type="EMBL" id="JAPDGR010002463">
    <property type="protein sequence ID" value="KAJ2975663.1"/>
    <property type="molecule type" value="Genomic_DNA"/>
</dbReference>
<comment type="caution">
    <text evidence="1">The sequence shown here is derived from an EMBL/GenBank/DDBJ whole genome shotgun (WGS) entry which is preliminary data.</text>
</comment>
<name>A0ACC1NB29_9PEZI</name>
<reference evidence="1" key="1">
    <citation type="submission" date="2022-10" db="EMBL/GenBank/DDBJ databases">
        <title>Genome Sequence of Xylaria curta.</title>
        <authorList>
            <person name="Buettner E."/>
        </authorList>
    </citation>
    <scope>NUCLEOTIDE SEQUENCE</scope>
    <source>
        <strain evidence="1">Babe10</strain>
    </source>
</reference>
<organism evidence="1 2">
    <name type="scientific">Xylaria curta</name>
    <dbReference type="NCBI Taxonomy" id="42375"/>
    <lineage>
        <taxon>Eukaryota</taxon>
        <taxon>Fungi</taxon>
        <taxon>Dikarya</taxon>
        <taxon>Ascomycota</taxon>
        <taxon>Pezizomycotina</taxon>
        <taxon>Sordariomycetes</taxon>
        <taxon>Xylariomycetidae</taxon>
        <taxon>Xylariales</taxon>
        <taxon>Xylariaceae</taxon>
        <taxon>Xylaria</taxon>
    </lineage>
</organism>
<evidence type="ECO:0000313" key="1">
    <source>
        <dbReference type="EMBL" id="KAJ2975663.1"/>
    </source>
</evidence>
<gene>
    <name evidence="1" type="ORF">NUW58_g8293</name>
</gene>
<dbReference type="Proteomes" id="UP001143856">
    <property type="component" value="Unassembled WGS sequence"/>
</dbReference>